<protein>
    <submittedName>
        <fullName evidence="2">Uncharacterized protein</fullName>
    </submittedName>
</protein>
<evidence type="ECO:0000256" key="1">
    <source>
        <dbReference type="SAM" id="Phobius"/>
    </source>
</evidence>
<organism evidence="2 3">
    <name type="scientific">Nostoc linckia z8</name>
    <dbReference type="NCBI Taxonomy" id="1628746"/>
    <lineage>
        <taxon>Bacteria</taxon>
        <taxon>Bacillati</taxon>
        <taxon>Cyanobacteriota</taxon>
        <taxon>Cyanophyceae</taxon>
        <taxon>Nostocales</taxon>
        <taxon>Nostocaceae</taxon>
        <taxon>Nostoc</taxon>
    </lineage>
</organism>
<keyword evidence="1" id="KW-0472">Membrane</keyword>
<dbReference type="AlphaFoldDB" id="A0A9Q5Z971"/>
<dbReference type="Proteomes" id="UP000222310">
    <property type="component" value="Unassembled WGS sequence"/>
</dbReference>
<feature type="transmembrane region" description="Helical" evidence="1">
    <location>
        <begin position="93"/>
        <end position="115"/>
    </location>
</feature>
<feature type="transmembrane region" description="Helical" evidence="1">
    <location>
        <begin position="12"/>
        <end position="32"/>
    </location>
</feature>
<evidence type="ECO:0000313" key="3">
    <source>
        <dbReference type="Proteomes" id="UP000222310"/>
    </source>
</evidence>
<evidence type="ECO:0000313" key="2">
    <source>
        <dbReference type="EMBL" id="PHK00662.1"/>
    </source>
</evidence>
<proteinExistence type="predicted"/>
<sequence>MVVIADSSPMLSSMYNLISHGVLFLIERLSFVVKNREPPGERALPGKIHILLPTSFVSVLSGLTTKRLPTKFLSLQAQTLFCGQLASIGSWNWALATLGLIPLGIVTIAAVIVTVNPDSSVVFIGFKKCVILHKVFNSNQLTTYEQPSQLVILNSLPFPPFALNPLELTH</sequence>
<name>A0A9Q5Z971_NOSLI</name>
<reference evidence="2 3" key="1">
    <citation type="submission" date="2015-02" db="EMBL/GenBank/DDBJ databases">
        <title>Nostoc linckia genome annotation.</title>
        <authorList>
            <person name="Zhou Z."/>
        </authorList>
    </citation>
    <scope>NUCLEOTIDE SEQUENCE [LARGE SCALE GENOMIC DNA]</scope>
    <source>
        <strain evidence="3">z8</strain>
    </source>
</reference>
<accession>A0A9Q5Z971</accession>
<keyword evidence="1" id="KW-1133">Transmembrane helix</keyword>
<keyword evidence="1" id="KW-0812">Transmembrane</keyword>
<dbReference type="EMBL" id="LAHD01000079">
    <property type="protein sequence ID" value="PHK00662.1"/>
    <property type="molecule type" value="Genomic_DNA"/>
</dbReference>
<comment type="caution">
    <text evidence="2">The sequence shown here is derived from an EMBL/GenBank/DDBJ whole genome shotgun (WGS) entry which is preliminary data.</text>
</comment>
<gene>
    <name evidence="2" type="ORF">VF08_23660</name>
</gene>